<dbReference type="FunFam" id="2.60.40.10:FF:000295">
    <property type="entry name" value="Tyrosine-protein phosphatase non-receptor type substrate 1"/>
    <property type="match status" value="1"/>
</dbReference>
<dbReference type="PROSITE" id="PS50835">
    <property type="entry name" value="IG_LIKE"/>
    <property type="match status" value="3"/>
</dbReference>
<protein>
    <submittedName>
        <fullName evidence="8">Tyrosine-protein phosphatase non-receptor type substrate 1-like</fullName>
    </submittedName>
</protein>
<keyword evidence="5" id="KW-0472">Membrane</keyword>
<dbReference type="InterPro" id="IPR051755">
    <property type="entry name" value="Ig-like_CS_Receptor"/>
</dbReference>
<proteinExistence type="predicted"/>
<dbReference type="Ensembl" id="ENSCJPT00005009905.1">
    <property type="protein sequence ID" value="ENSCJPP00005006267.1"/>
    <property type="gene ID" value="ENSCJPG00005005886.1"/>
</dbReference>
<keyword evidence="4" id="KW-0393">Immunoglobulin domain</keyword>
<evidence type="ECO:0000256" key="3">
    <source>
        <dbReference type="ARBA" id="ARBA00023180"/>
    </source>
</evidence>
<dbReference type="SMART" id="SM00409">
    <property type="entry name" value="IG"/>
    <property type="match status" value="3"/>
</dbReference>
<evidence type="ECO:0000313" key="9">
    <source>
        <dbReference type="Proteomes" id="UP000694412"/>
    </source>
</evidence>
<gene>
    <name evidence="8" type="primary">LOC107323144</name>
</gene>
<dbReference type="InterPro" id="IPR003599">
    <property type="entry name" value="Ig_sub"/>
</dbReference>
<name>A0A8C2T204_COTJA</name>
<evidence type="ECO:0000256" key="4">
    <source>
        <dbReference type="ARBA" id="ARBA00023319"/>
    </source>
</evidence>
<evidence type="ECO:0000256" key="6">
    <source>
        <dbReference type="SAM" id="SignalP"/>
    </source>
</evidence>
<feature type="domain" description="Ig-like" evidence="7">
    <location>
        <begin position="30"/>
        <end position="115"/>
    </location>
</feature>
<feature type="signal peptide" evidence="6">
    <location>
        <begin position="1"/>
        <end position="26"/>
    </location>
</feature>
<keyword evidence="5" id="KW-1133">Transmembrane helix</keyword>
<dbReference type="InterPro" id="IPR003597">
    <property type="entry name" value="Ig_C1-set"/>
</dbReference>
<dbReference type="SUPFAM" id="SSF48726">
    <property type="entry name" value="Immunoglobulin"/>
    <property type="match status" value="3"/>
</dbReference>
<dbReference type="Pfam" id="PF07654">
    <property type="entry name" value="C1-set"/>
    <property type="match status" value="2"/>
</dbReference>
<feature type="transmembrane region" description="Helical" evidence="5">
    <location>
        <begin position="363"/>
        <end position="383"/>
    </location>
</feature>
<keyword evidence="5" id="KW-0812">Transmembrane</keyword>
<accession>A0A8C2T204</accession>
<feature type="domain" description="Ig-like" evidence="7">
    <location>
        <begin position="142"/>
        <end position="234"/>
    </location>
</feature>
<feature type="domain" description="Ig-like" evidence="7">
    <location>
        <begin position="247"/>
        <end position="338"/>
    </location>
</feature>
<dbReference type="Pfam" id="PF07686">
    <property type="entry name" value="V-set"/>
    <property type="match status" value="1"/>
</dbReference>
<evidence type="ECO:0000313" key="8">
    <source>
        <dbReference type="Ensembl" id="ENSCJPP00005006267.1"/>
    </source>
</evidence>
<evidence type="ECO:0000256" key="5">
    <source>
        <dbReference type="SAM" id="Phobius"/>
    </source>
</evidence>
<reference evidence="8" key="3">
    <citation type="submission" date="2025-09" db="UniProtKB">
        <authorList>
            <consortium name="Ensembl"/>
        </authorList>
    </citation>
    <scope>IDENTIFICATION</scope>
</reference>
<dbReference type="InterPro" id="IPR003006">
    <property type="entry name" value="Ig/MHC_CS"/>
</dbReference>
<dbReference type="InterPro" id="IPR007110">
    <property type="entry name" value="Ig-like_dom"/>
</dbReference>
<reference evidence="8" key="1">
    <citation type="submission" date="2015-11" db="EMBL/GenBank/DDBJ databases">
        <authorList>
            <consortium name="International Coturnix japonica Genome Analysis Consortium"/>
            <person name="Warren W."/>
            <person name="Burt D.W."/>
            <person name="Antin P.B."/>
            <person name="Lanford R."/>
            <person name="Gros J."/>
            <person name="Wilson R.K."/>
        </authorList>
    </citation>
    <scope>NUCLEOTIDE SEQUENCE [LARGE SCALE GENOMIC DNA]</scope>
</reference>
<evidence type="ECO:0000259" key="7">
    <source>
        <dbReference type="PROSITE" id="PS50835"/>
    </source>
</evidence>
<dbReference type="PANTHER" id="PTHR19971">
    <property type="entry name" value="SIGNAL-REGULATORY PROTEIN BETA"/>
    <property type="match status" value="1"/>
</dbReference>
<dbReference type="SMART" id="SM00407">
    <property type="entry name" value="IGc1"/>
    <property type="match status" value="2"/>
</dbReference>
<keyword evidence="1 6" id="KW-0732">Signal</keyword>
<dbReference type="GeneTree" id="ENSGT00960000186656"/>
<dbReference type="Gene3D" id="2.60.40.10">
    <property type="entry name" value="Immunoglobulins"/>
    <property type="match status" value="3"/>
</dbReference>
<reference evidence="8" key="2">
    <citation type="submission" date="2025-08" db="UniProtKB">
        <authorList>
            <consortium name="Ensembl"/>
        </authorList>
    </citation>
    <scope>IDENTIFICATION</scope>
</reference>
<dbReference type="PROSITE" id="PS00290">
    <property type="entry name" value="IG_MHC"/>
    <property type="match status" value="1"/>
</dbReference>
<evidence type="ECO:0000256" key="1">
    <source>
        <dbReference type="ARBA" id="ARBA00022729"/>
    </source>
</evidence>
<keyword evidence="3" id="KW-0325">Glycoprotein</keyword>
<dbReference type="InterPro" id="IPR013783">
    <property type="entry name" value="Ig-like_fold"/>
</dbReference>
<keyword evidence="9" id="KW-1185">Reference proteome</keyword>
<dbReference type="InterPro" id="IPR013106">
    <property type="entry name" value="Ig_V-set"/>
</dbReference>
<dbReference type="AlphaFoldDB" id="A0A8C2T204"/>
<organism evidence="8 9">
    <name type="scientific">Coturnix japonica</name>
    <name type="common">Japanese quail</name>
    <name type="synonym">Coturnix coturnix japonica</name>
    <dbReference type="NCBI Taxonomy" id="93934"/>
    <lineage>
        <taxon>Eukaryota</taxon>
        <taxon>Metazoa</taxon>
        <taxon>Chordata</taxon>
        <taxon>Craniata</taxon>
        <taxon>Vertebrata</taxon>
        <taxon>Euteleostomi</taxon>
        <taxon>Archelosauria</taxon>
        <taxon>Archosauria</taxon>
        <taxon>Dinosauria</taxon>
        <taxon>Saurischia</taxon>
        <taxon>Theropoda</taxon>
        <taxon>Coelurosauria</taxon>
        <taxon>Aves</taxon>
        <taxon>Neognathae</taxon>
        <taxon>Galloanserae</taxon>
        <taxon>Galliformes</taxon>
        <taxon>Phasianidae</taxon>
        <taxon>Perdicinae</taxon>
        <taxon>Coturnix</taxon>
    </lineage>
</organism>
<dbReference type="InterPro" id="IPR036179">
    <property type="entry name" value="Ig-like_dom_sf"/>
</dbReference>
<keyword evidence="2" id="KW-1015">Disulfide bond</keyword>
<feature type="chain" id="PRO_5034280316" evidence="6">
    <location>
        <begin position="27"/>
        <end position="388"/>
    </location>
</feature>
<evidence type="ECO:0000256" key="2">
    <source>
        <dbReference type="ARBA" id="ARBA00023157"/>
    </source>
</evidence>
<dbReference type="Proteomes" id="UP000694412">
    <property type="component" value="Chromosome 20"/>
</dbReference>
<sequence>MTLALQAMPLTCLVLLLLHNAPGECAQPYPDFKLQQPRGPVVVIKGEVLTLNCTKVGMGPIGPVRWWKVQGSSNQTIYDPKGSVPRVTRVDAESNEDLSIRIRDVHLEDTGTYYCVKFVKGTIGVEFFKSGGGTEVLVHARPSELAMSEPSDRAVPGQSVPFTCSTRGFFPREIQVKWLKNSTPVRAVPPPITAELPDSLYSVSSTVQVKLSKGDVRSELTCEVQHSTLPAPLTRTYVLGRVLRVPPSVSVVAAPPGAVQVNETVKFTCRVQGFYPGAVSITWLENGTEMNAGSSAQPTETSQGLFEQISTLMVQAGEEKSGSRFTCRVVHENQEPISSTYTLRVIVPTQWEPRGSSLLSYPGLWLGLLLDKALLAIVLFFLFRRILH</sequence>